<name>A0A3A2ZVR0_9EURO</name>
<keyword evidence="6" id="KW-1185">Reference proteome</keyword>
<dbReference type="InterPro" id="IPR029099">
    <property type="entry name" value="Pribosyltran_N"/>
</dbReference>
<proteinExistence type="inferred from homology"/>
<dbReference type="GO" id="GO:0006164">
    <property type="term" value="P:purine nucleotide biosynthetic process"/>
    <property type="evidence" value="ECO:0007669"/>
    <property type="project" value="TreeGrafter"/>
</dbReference>
<comment type="pathway">
    <text evidence="1">Metabolic intermediate biosynthesis; 5-phospho-alpha-D-ribose 1-diphosphate biosynthesis; 5-phospho-alpha-D-ribose 1-diphosphate from D-ribose 5-phosphate (route I): step 1/1.</text>
</comment>
<gene>
    <name evidence="5" type="ORF">PHISCL_00453</name>
</gene>
<evidence type="ECO:0000313" key="5">
    <source>
        <dbReference type="EMBL" id="RJE27212.1"/>
    </source>
</evidence>
<protein>
    <submittedName>
        <fullName evidence="5">Ribose-phosphate pyrophosphokinase</fullName>
    </submittedName>
</protein>
<dbReference type="GO" id="GO:0006015">
    <property type="term" value="P:5-phosphoribose 1-diphosphate biosynthetic process"/>
    <property type="evidence" value="ECO:0007669"/>
    <property type="project" value="TreeGrafter"/>
</dbReference>
<organism evidence="5 6">
    <name type="scientific">Aspergillus sclerotialis</name>
    <dbReference type="NCBI Taxonomy" id="2070753"/>
    <lineage>
        <taxon>Eukaryota</taxon>
        <taxon>Fungi</taxon>
        <taxon>Dikarya</taxon>
        <taxon>Ascomycota</taxon>
        <taxon>Pezizomycotina</taxon>
        <taxon>Eurotiomycetes</taxon>
        <taxon>Eurotiomycetidae</taxon>
        <taxon>Eurotiales</taxon>
        <taxon>Aspergillaceae</taxon>
        <taxon>Aspergillus</taxon>
        <taxon>Aspergillus subgen. Polypaecilum</taxon>
    </lineage>
</organism>
<comment type="caution">
    <text evidence="5">The sequence shown here is derived from an EMBL/GenBank/DDBJ whole genome shotgun (WGS) entry which is preliminary data.</text>
</comment>
<evidence type="ECO:0000313" key="6">
    <source>
        <dbReference type="Proteomes" id="UP000266188"/>
    </source>
</evidence>
<dbReference type="GO" id="GO:0002189">
    <property type="term" value="C:ribose phosphate diphosphokinase complex"/>
    <property type="evidence" value="ECO:0007669"/>
    <property type="project" value="TreeGrafter"/>
</dbReference>
<dbReference type="FunFam" id="3.40.50.2020:FF:000014">
    <property type="entry name" value="Ribose-phosphate pyrophosphokinase 1"/>
    <property type="match status" value="1"/>
</dbReference>
<dbReference type="PANTHER" id="PTHR10210">
    <property type="entry name" value="RIBOSE-PHOSPHATE DIPHOSPHOKINASE FAMILY MEMBER"/>
    <property type="match status" value="1"/>
</dbReference>
<reference evidence="6" key="1">
    <citation type="submission" date="2017-02" db="EMBL/GenBank/DDBJ databases">
        <authorList>
            <person name="Tafer H."/>
            <person name="Lopandic K."/>
        </authorList>
    </citation>
    <scope>NUCLEOTIDE SEQUENCE [LARGE SCALE GENOMIC DNA]</scope>
    <source>
        <strain evidence="6">CBS 366.77</strain>
    </source>
</reference>
<accession>A0A3A2ZVR0</accession>
<dbReference type="SUPFAM" id="SSF53271">
    <property type="entry name" value="PRTase-like"/>
    <property type="match status" value="1"/>
</dbReference>
<dbReference type="Gene3D" id="3.40.50.2020">
    <property type="match status" value="1"/>
</dbReference>
<keyword evidence="3" id="KW-0545">Nucleotide biosynthesis</keyword>
<dbReference type="Pfam" id="PF13793">
    <property type="entry name" value="Pribosyltran_N"/>
    <property type="match status" value="1"/>
</dbReference>
<dbReference type="Proteomes" id="UP000266188">
    <property type="component" value="Unassembled WGS sequence"/>
</dbReference>
<dbReference type="EMBL" id="MVGC01000007">
    <property type="protein sequence ID" value="RJE27212.1"/>
    <property type="molecule type" value="Genomic_DNA"/>
</dbReference>
<keyword evidence="5" id="KW-0808">Transferase</keyword>
<evidence type="ECO:0000256" key="2">
    <source>
        <dbReference type="ARBA" id="ARBA00006478"/>
    </source>
</evidence>
<dbReference type="STRING" id="2070753.A0A3A2ZVR0"/>
<dbReference type="InterPro" id="IPR005946">
    <property type="entry name" value="Rib-P_diPkinase"/>
</dbReference>
<dbReference type="GO" id="GO:0016301">
    <property type="term" value="F:kinase activity"/>
    <property type="evidence" value="ECO:0007669"/>
    <property type="project" value="UniProtKB-KW"/>
</dbReference>
<dbReference type="GO" id="GO:0005524">
    <property type="term" value="F:ATP binding"/>
    <property type="evidence" value="ECO:0007669"/>
    <property type="project" value="TreeGrafter"/>
</dbReference>
<dbReference type="AlphaFoldDB" id="A0A3A2ZVR0"/>
<dbReference type="SMART" id="SM01400">
    <property type="entry name" value="Pribosyltran_N"/>
    <property type="match status" value="1"/>
</dbReference>
<evidence type="ECO:0000259" key="4">
    <source>
        <dbReference type="Pfam" id="PF13793"/>
    </source>
</evidence>
<sequence>MRGVQIFSGTSHPHLAETVCERLGTLPAKAELKKFSNGETSVNIGVSVRNQDVYIVQSGSGKINDSVMELLIMISACKGGSAKSITGMSYSLLGLDLPAN</sequence>
<dbReference type="PANTHER" id="PTHR10210:SF57">
    <property type="entry name" value="RIBOSE-PHOSPHATE DIPHOSPHOKINASE"/>
    <property type="match status" value="1"/>
</dbReference>
<comment type="similarity">
    <text evidence="2">Belongs to the ribose-phosphate pyrophosphokinase family.</text>
</comment>
<dbReference type="GO" id="GO:0005737">
    <property type="term" value="C:cytoplasm"/>
    <property type="evidence" value="ECO:0007669"/>
    <property type="project" value="TreeGrafter"/>
</dbReference>
<dbReference type="GO" id="GO:0004749">
    <property type="term" value="F:ribose phosphate diphosphokinase activity"/>
    <property type="evidence" value="ECO:0007669"/>
    <property type="project" value="TreeGrafter"/>
</dbReference>
<dbReference type="OrthoDB" id="413572at2759"/>
<evidence type="ECO:0000256" key="1">
    <source>
        <dbReference type="ARBA" id="ARBA00004996"/>
    </source>
</evidence>
<dbReference type="GO" id="GO:0000287">
    <property type="term" value="F:magnesium ion binding"/>
    <property type="evidence" value="ECO:0007669"/>
    <property type="project" value="InterPro"/>
</dbReference>
<feature type="domain" description="Ribose-phosphate pyrophosphokinase N-terminal" evidence="4">
    <location>
        <begin position="5"/>
        <end position="86"/>
    </location>
</feature>
<keyword evidence="5" id="KW-0418">Kinase</keyword>
<evidence type="ECO:0000256" key="3">
    <source>
        <dbReference type="ARBA" id="ARBA00022727"/>
    </source>
</evidence>
<dbReference type="InterPro" id="IPR029057">
    <property type="entry name" value="PRTase-like"/>
</dbReference>